<accession>A0A344J5T3</accession>
<dbReference type="AlphaFoldDB" id="A0A344J5T3"/>
<protein>
    <submittedName>
        <fullName evidence="1">Uncharacterized protein</fullName>
    </submittedName>
</protein>
<organism evidence="1 2">
    <name type="scientific">Solilutibacter oculi</name>
    <dbReference type="NCBI Taxonomy" id="2698682"/>
    <lineage>
        <taxon>Bacteria</taxon>
        <taxon>Pseudomonadati</taxon>
        <taxon>Pseudomonadota</taxon>
        <taxon>Gammaproteobacteria</taxon>
        <taxon>Lysobacterales</taxon>
        <taxon>Lysobacteraceae</taxon>
        <taxon>Solilutibacter</taxon>
    </lineage>
</organism>
<evidence type="ECO:0000313" key="2">
    <source>
        <dbReference type="Proteomes" id="UP000251842"/>
    </source>
</evidence>
<keyword evidence="2" id="KW-1185">Reference proteome</keyword>
<reference evidence="2" key="1">
    <citation type="submission" date="2018-05" db="EMBL/GenBank/DDBJ databases">
        <title>Luteimonas pekinense sp. nov., isolated from human Meibomian gland secretions, Beijing, China.</title>
        <authorList>
            <person name="Wen T."/>
            <person name="Bai H."/>
            <person name="Lv H."/>
        </authorList>
    </citation>
    <scope>NUCLEOTIDE SEQUENCE [LARGE SCALE GENOMIC DNA]</scope>
    <source>
        <strain evidence="2">83-4</strain>
    </source>
</reference>
<gene>
    <name evidence="1" type="ORF">DCD74_06530</name>
</gene>
<proteinExistence type="predicted"/>
<evidence type="ECO:0000313" key="1">
    <source>
        <dbReference type="EMBL" id="AXA84393.1"/>
    </source>
</evidence>
<dbReference type="OrthoDB" id="5992849at2"/>
<dbReference type="KEGG" id="lue:DCD74_06530"/>
<dbReference type="Proteomes" id="UP000251842">
    <property type="component" value="Chromosome"/>
</dbReference>
<dbReference type="EMBL" id="CP029556">
    <property type="protein sequence ID" value="AXA84393.1"/>
    <property type="molecule type" value="Genomic_DNA"/>
</dbReference>
<dbReference type="RefSeq" id="WP_112926606.1">
    <property type="nucleotide sequence ID" value="NZ_CP029556.1"/>
</dbReference>
<sequence>MDKVFKWIFGVGGLLLLLLAALWGVSKLVGPSRAERDALALMSVSEKPQGRNAYADLWLADHDVPAAGRDALLAADVAAFAATPMSEDGKPVPFVSGVEARYRNDAPDQAGSKLLCSPREDCLAKVRADLPAYEKLAASHAAWFARRAEATRADHLANPFPSRIDMPFLSFGTAYAPATTLALQFAKGDREAALAGTCSRLADWRRLGARTDMLISWAVGQAYAGRGYASLLAQMLAEWPNDAPLPASCGAALALPDKEETTMCPAVRGEYRFTSEGVAAMLTEQARRKGVQEKLLFDRDMTRAQMAAPLARFCTAEADALFARDEPLPPFEPASMVRLQCVSNAVGCILGKVAEPGFDTYAARHRDYLAVMRMLAALAWWRGQPDALSDPAAVLHRLPAAYRLSARVLRVEQQPWVRQVMTPQGPRALTSRVPVLRVPTPASQEALPVLPLPGSRLAPATP</sequence>
<name>A0A344J5T3_9GAMM</name>